<keyword evidence="3 14" id="KW-0812">Transmembrane</keyword>
<dbReference type="InterPro" id="IPR038050">
    <property type="entry name" value="Neuro_actylchol_rec"/>
</dbReference>
<dbReference type="InterPro" id="IPR018000">
    <property type="entry name" value="Neurotransmitter_ion_chnl_CS"/>
</dbReference>
<comment type="similarity">
    <text evidence="14">Belongs to the ligand-gated ion channel (TC 1.A.9) family.</text>
</comment>
<dbReference type="Gene3D" id="1.20.58.390">
    <property type="entry name" value="Neurotransmitter-gated ion-channel transmembrane domain"/>
    <property type="match status" value="2"/>
</dbReference>
<dbReference type="InterPro" id="IPR006201">
    <property type="entry name" value="Neur_channel"/>
</dbReference>
<dbReference type="GO" id="GO:0004888">
    <property type="term" value="F:transmembrane signaling receptor activity"/>
    <property type="evidence" value="ECO:0007669"/>
    <property type="project" value="InterPro"/>
</dbReference>
<dbReference type="GO" id="GO:0045211">
    <property type="term" value="C:postsynaptic membrane"/>
    <property type="evidence" value="ECO:0007669"/>
    <property type="project" value="InterPro"/>
</dbReference>
<organism evidence="18 19">
    <name type="scientific">Bugula neritina</name>
    <name type="common">Brown bryozoan</name>
    <name type="synonym">Sertularia neritina</name>
    <dbReference type="NCBI Taxonomy" id="10212"/>
    <lineage>
        <taxon>Eukaryota</taxon>
        <taxon>Metazoa</taxon>
        <taxon>Spiralia</taxon>
        <taxon>Lophotrochozoa</taxon>
        <taxon>Bryozoa</taxon>
        <taxon>Gymnolaemata</taxon>
        <taxon>Cheilostomatida</taxon>
        <taxon>Flustrina</taxon>
        <taxon>Buguloidea</taxon>
        <taxon>Bugulidae</taxon>
        <taxon>Bugula</taxon>
    </lineage>
</organism>
<comment type="caution">
    <text evidence="18">The sequence shown here is derived from an EMBL/GenBank/DDBJ whole genome shotgun (WGS) entry which is preliminary data.</text>
</comment>
<feature type="transmembrane region" description="Helical" evidence="14">
    <location>
        <begin position="311"/>
        <end position="333"/>
    </location>
</feature>
<keyword evidence="10" id="KW-0325">Glycoprotein</keyword>
<dbReference type="OrthoDB" id="6095221at2759"/>
<dbReference type="CDD" id="cd19051">
    <property type="entry name" value="LGIC_TM_cation"/>
    <property type="match status" value="1"/>
</dbReference>
<keyword evidence="4 14" id="KW-1133">Transmembrane helix</keyword>
<dbReference type="FunFam" id="2.70.170.10:FF:000030">
    <property type="entry name" value="AcetylCholine Receptor"/>
    <property type="match status" value="1"/>
</dbReference>
<evidence type="ECO:0000256" key="4">
    <source>
        <dbReference type="ARBA" id="ARBA00022989"/>
    </source>
</evidence>
<evidence type="ECO:0000313" key="19">
    <source>
        <dbReference type="Proteomes" id="UP000593567"/>
    </source>
</evidence>
<protein>
    <submittedName>
        <fullName evidence="18">CHRNA9</fullName>
    </submittedName>
</protein>
<evidence type="ECO:0000256" key="13">
    <source>
        <dbReference type="ARBA" id="ARBA00034099"/>
    </source>
</evidence>
<dbReference type="InterPro" id="IPR036719">
    <property type="entry name" value="Neuro-gated_channel_TM_sf"/>
</dbReference>
<keyword evidence="11" id="KW-1071">Ligand-gated ion channel</keyword>
<feature type="region of interest" description="Disordered" evidence="15">
    <location>
        <begin position="373"/>
        <end position="400"/>
    </location>
</feature>
<keyword evidence="7 14" id="KW-0472">Membrane</keyword>
<evidence type="ECO:0000256" key="9">
    <source>
        <dbReference type="ARBA" id="ARBA00023170"/>
    </source>
</evidence>
<feature type="transmembrane region" description="Helical" evidence="14">
    <location>
        <begin position="521"/>
        <end position="544"/>
    </location>
</feature>
<keyword evidence="6 14" id="KW-0406">Ion transport</keyword>
<dbReference type="InterPro" id="IPR002394">
    <property type="entry name" value="Nicotinic_acetylcholine_rcpt"/>
</dbReference>
<evidence type="ECO:0000256" key="5">
    <source>
        <dbReference type="ARBA" id="ARBA00023018"/>
    </source>
</evidence>
<keyword evidence="9" id="KW-0675">Receptor</keyword>
<sequence length="550" mass="62908">MSILFTMRMCSRQNLILNFICIFHLITLVWGVLKIEEQPDEARLKHDLLQHYDPSVRPKYNNSLPVDVTADIALQQIIDVNEKQQLLKATVWMRVYWNDEFLVWDPKDYNGVSGLKLTPDRVWVPDICLYDALEPAIHANAMQDFFVSVLSTGDVMWLSPLVMEYVCHFNVRYFPYDTQYCSLTMGSWIYHGQEVDVFNKNDEGDTSSFKNNVEWDVKGFNVKKKVTKYGCCPESFPTLNFTLVIQRKPGFYVTYLYLPSVVIIASSLFSFYLPPGSDSKVDLAVTGLLSQTVFLLLISDLMPPDAHNPPVLGECLTILLVVQAMAVVVIVIVKRIHDDSIHKSKPPSKALYTVMHYLKYPFLLHHIDYQRSKPQHRRSTNVNNLHPPAEGNCNNGFNDEGDKEIDEITIKVENALTTHSFTNGIKKELNGIANGGVNPPNGRASLHVESLEDHKIDNDESDGEGVPAFDKRQRKTQVAIALTLNEILKEMRTVKTKRRASQHQEDIAEQWRHIAAMYDRILFVIFIIVILGITIWFVTLQPIADKQRQE</sequence>
<evidence type="ECO:0000256" key="7">
    <source>
        <dbReference type="ARBA" id="ARBA00023136"/>
    </source>
</evidence>
<keyword evidence="2" id="KW-1003">Cell membrane</keyword>
<dbReference type="Gene3D" id="2.70.170.10">
    <property type="entry name" value="Neurotransmitter-gated ion-channel ligand-binding domain"/>
    <property type="match status" value="1"/>
</dbReference>
<evidence type="ECO:0000256" key="2">
    <source>
        <dbReference type="ARBA" id="ARBA00022475"/>
    </source>
</evidence>
<dbReference type="PRINTS" id="PR00252">
    <property type="entry name" value="NRIONCHANNEL"/>
</dbReference>
<keyword evidence="8" id="KW-1015">Disulfide bond</keyword>
<evidence type="ECO:0000256" key="1">
    <source>
        <dbReference type="ARBA" id="ARBA00022448"/>
    </source>
</evidence>
<dbReference type="GO" id="GO:0022848">
    <property type="term" value="F:acetylcholine-gated monoatomic cation-selective channel activity"/>
    <property type="evidence" value="ECO:0007669"/>
    <property type="project" value="InterPro"/>
</dbReference>
<dbReference type="PROSITE" id="PS00236">
    <property type="entry name" value="NEUROTR_ION_CHANNEL"/>
    <property type="match status" value="1"/>
</dbReference>
<dbReference type="InterPro" id="IPR006029">
    <property type="entry name" value="Neurotrans-gated_channel_TM"/>
</dbReference>
<evidence type="ECO:0000313" key="18">
    <source>
        <dbReference type="EMBL" id="KAF6027598.1"/>
    </source>
</evidence>
<evidence type="ECO:0000256" key="11">
    <source>
        <dbReference type="ARBA" id="ARBA00023286"/>
    </source>
</evidence>
<evidence type="ECO:0000256" key="3">
    <source>
        <dbReference type="ARBA" id="ARBA00022692"/>
    </source>
</evidence>
<dbReference type="AlphaFoldDB" id="A0A7J7JQ77"/>
<dbReference type="PANTHER" id="PTHR18945">
    <property type="entry name" value="NEUROTRANSMITTER GATED ION CHANNEL"/>
    <property type="match status" value="1"/>
</dbReference>
<feature type="domain" description="Neurotransmitter-gated ion-channel transmembrane" evidence="17">
    <location>
        <begin position="256"/>
        <end position="536"/>
    </location>
</feature>
<evidence type="ECO:0000256" key="6">
    <source>
        <dbReference type="ARBA" id="ARBA00023065"/>
    </source>
</evidence>
<evidence type="ECO:0000256" key="12">
    <source>
        <dbReference type="ARBA" id="ARBA00023303"/>
    </source>
</evidence>
<gene>
    <name evidence="18" type="ORF">EB796_014119</name>
</gene>
<evidence type="ECO:0000256" key="15">
    <source>
        <dbReference type="SAM" id="MobiDB-lite"/>
    </source>
</evidence>
<comment type="subcellular location">
    <subcellularLocation>
        <location evidence="13">Synaptic cell membrane</location>
        <topology evidence="13">Multi-pass membrane protein</topology>
    </subcellularLocation>
</comment>
<proteinExistence type="inferred from homology"/>
<dbReference type="CDD" id="cd18997">
    <property type="entry name" value="LGIC_ECD_nAChR"/>
    <property type="match status" value="1"/>
</dbReference>
<dbReference type="InterPro" id="IPR036734">
    <property type="entry name" value="Neur_chan_lig-bd_sf"/>
</dbReference>
<evidence type="ECO:0000259" key="16">
    <source>
        <dbReference type="Pfam" id="PF02931"/>
    </source>
</evidence>
<feature type="transmembrane region" description="Helical" evidence="14">
    <location>
        <begin position="255"/>
        <end position="274"/>
    </location>
</feature>
<dbReference type="Pfam" id="PF02931">
    <property type="entry name" value="Neur_chan_LBD"/>
    <property type="match status" value="1"/>
</dbReference>
<dbReference type="EMBL" id="VXIV02002067">
    <property type="protein sequence ID" value="KAF6027598.1"/>
    <property type="molecule type" value="Genomic_DNA"/>
</dbReference>
<dbReference type="SUPFAM" id="SSF90112">
    <property type="entry name" value="Neurotransmitter-gated ion-channel transmembrane pore"/>
    <property type="match status" value="1"/>
</dbReference>
<evidence type="ECO:0000256" key="14">
    <source>
        <dbReference type="RuleBase" id="RU000687"/>
    </source>
</evidence>
<dbReference type="InterPro" id="IPR006202">
    <property type="entry name" value="Neur_chan_lig-bd"/>
</dbReference>
<evidence type="ECO:0000256" key="10">
    <source>
        <dbReference type="ARBA" id="ARBA00023180"/>
    </source>
</evidence>
<keyword evidence="1 14" id="KW-0813">Transport</keyword>
<dbReference type="Pfam" id="PF02932">
    <property type="entry name" value="Neur_chan_memb"/>
    <property type="match status" value="1"/>
</dbReference>
<keyword evidence="5" id="KW-0770">Synapse</keyword>
<dbReference type="Proteomes" id="UP000593567">
    <property type="component" value="Unassembled WGS sequence"/>
</dbReference>
<evidence type="ECO:0000256" key="8">
    <source>
        <dbReference type="ARBA" id="ARBA00023157"/>
    </source>
</evidence>
<keyword evidence="19" id="KW-1185">Reference proteome</keyword>
<accession>A0A7J7JQ77</accession>
<name>A0A7J7JQ77_BUGNE</name>
<dbReference type="SUPFAM" id="SSF63712">
    <property type="entry name" value="Nicotinic receptor ligand binding domain-like"/>
    <property type="match status" value="1"/>
</dbReference>
<dbReference type="PRINTS" id="PR00254">
    <property type="entry name" value="NICOTINICR"/>
</dbReference>
<evidence type="ECO:0000259" key="17">
    <source>
        <dbReference type="Pfam" id="PF02932"/>
    </source>
</evidence>
<feature type="transmembrane region" description="Helical" evidence="14">
    <location>
        <begin position="15"/>
        <end position="33"/>
    </location>
</feature>
<reference evidence="18" key="1">
    <citation type="submission" date="2020-06" db="EMBL/GenBank/DDBJ databases">
        <title>Draft genome of Bugula neritina, a colonial animal packing powerful symbionts and potential medicines.</title>
        <authorList>
            <person name="Rayko M."/>
        </authorList>
    </citation>
    <scope>NUCLEOTIDE SEQUENCE [LARGE SCALE GENOMIC DNA]</scope>
    <source>
        <strain evidence="18">Kwan_BN1</strain>
    </source>
</reference>
<keyword evidence="12 14" id="KW-0407">Ion channel</keyword>
<feature type="domain" description="Neurotransmitter-gated ion-channel ligand-binding" evidence="16">
    <location>
        <begin position="42"/>
        <end position="249"/>
    </location>
</feature>